<keyword evidence="2" id="KW-1185">Reference proteome</keyword>
<name>A0AC61MZ96_9FIRM</name>
<sequence>MPLIAVLLVAMVWLSIKLTGFDLGIIARRGHQFVVILSQIFSPDIFNIQESTFTKFGMDPGTVSLLSVFDGRWWQALWHTMTGSFAPKVFSPLWDTLRMSILGSFIGATLALPLAVAASTNINRNKATVSVIRLLLNILRTLPTLVVAKIFALIFGLGTFAGTLAILVFTLGVICKMMYESIETIDMGAFEAMESFGATKLQGFWSASMKQILPTYLSYSLYALEMNVRAASILGYVGAGGLGLLIDERIGWRDYNGLGTVLLMLFILVVSIESLSQYLRKKLS</sequence>
<organism evidence="1 2">
    <name type="scientific">Aristaeella hokkaidonensis</name>
    <dbReference type="NCBI Taxonomy" id="3046382"/>
    <lineage>
        <taxon>Bacteria</taxon>
        <taxon>Bacillati</taxon>
        <taxon>Bacillota</taxon>
        <taxon>Clostridia</taxon>
        <taxon>Eubacteriales</taxon>
        <taxon>Aristaeellaceae</taxon>
        <taxon>Aristaeella</taxon>
    </lineage>
</organism>
<dbReference type="Proteomes" id="UP000682782">
    <property type="component" value="Chromosome"/>
</dbReference>
<protein>
    <submittedName>
        <fullName evidence="1">Phosphonate ABC transporter, permease protein PhnE</fullName>
    </submittedName>
</protein>
<dbReference type="EMBL" id="CP068393">
    <property type="protein sequence ID" value="QUC68592.1"/>
    <property type="molecule type" value="Genomic_DNA"/>
</dbReference>
<reference evidence="1" key="1">
    <citation type="submission" date="2021-01" db="EMBL/GenBank/DDBJ databases">
        <title>Complete genome sequence of Clostridiales bacterium R-7.</title>
        <authorList>
            <person name="Mahoney-Kurpe S.C."/>
            <person name="Palevich N."/>
            <person name="Koike S."/>
            <person name="Moon C.D."/>
            <person name="Attwood G.T."/>
        </authorList>
    </citation>
    <scope>NUCLEOTIDE SEQUENCE</scope>
    <source>
        <strain evidence="1">R-7</strain>
    </source>
</reference>
<evidence type="ECO:0000313" key="2">
    <source>
        <dbReference type="Proteomes" id="UP000682782"/>
    </source>
</evidence>
<proteinExistence type="predicted"/>
<evidence type="ECO:0000313" key="1">
    <source>
        <dbReference type="EMBL" id="QUC68592.1"/>
    </source>
</evidence>
<gene>
    <name evidence="1" type="primary">phnE</name>
    <name evidence="1" type="ORF">JYE49_03625</name>
</gene>
<accession>A0AC61MZ96</accession>